<sequence>MNAFEAGLGVLHADANMAEDVTYTPLATGLAQTVRAIATAPDVEVGFGLAKVHASTVVLEVAVSAVENPRPGDVILWRGETRIVQGEPDQDVERLSWSLDTRPA</sequence>
<gene>
    <name evidence="1" type="ORF">SSE37_04845</name>
</gene>
<organism evidence="1 2">
    <name type="scientific">Sagittula stellata (strain ATCC 700073 / DSM 11524 / E-37)</name>
    <dbReference type="NCBI Taxonomy" id="388399"/>
    <lineage>
        <taxon>Bacteria</taxon>
        <taxon>Pseudomonadati</taxon>
        <taxon>Pseudomonadota</taxon>
        <taxon>Alphaproteobacteria</taxon>
        <taxon>Rhodobacterales</taxon>
        <taxon>Roseobacteraceae</taxon>
        <taxon>Sagittula</taxon>
    </lineage>
</organism>
<dbReference type="EMBL" id="AAYA01000004">
    <property type="protein sequence ID" value="EBA08945.1"/>
    <property type="molecule type" value="Genomic_DNA"/>
</dbReference>
<accession>A3K1Z9</accession>
<dbReference type="AlphaFoldDB" id="A3K1Z9"/>
<keyword evidence="2" id="KW-1185">Reference proteome</keyword>
<proteinExistence type="predicted"/>
<dbReference type="GO" id="GO:0019068">
    <property type="term" value="P:virion assembly"/>
    <property type="evidence" value="ECO:0007669"/>
    <property type="project" value="InterPro"/>
</dbReference>
<dbReference type="Pfam" id="PF05354">
    <property type="entry name" value="Phage_attach"/>
    <property type="match status" value="1"/>
</dbReference>
<evidence type="ECO:0000313" key="2">
    <source>
        <dbReference type="Proteomes" id="UP000005713"/>
    </source>
</evidence>
<dbReference type="Proteomes" id="UP000005713">
    <property type="component" value="Unassembled WGS sequence"/>
</dbReference>
<dbReference type="RefSeq" id="WP_005857910.1">
    <property type="nucleotide sequence ID" value="NZ_AAYA01000004.1"/>
</dbReference>
<evidence type="ECO:0000313" key="1">
    <source>
        <dbReference type="EMBL" id="EBA08945.1"/>
    </source>
</evidence>
<dbReference type="OrthoDB" id="8410231at2"/>
<name>A3K1Z9_SAGS3</name>
<reference evidence="1 2" key="1">
    <citation type="submission" date="2006-06" db="EMBL/GenBank/DDBJ databases">
        <authorList>
            <person name="Moran M.A."/>
            <person name="Ferriera S."/>
            <person name="Johnson J."/>
            <person name="Kravitz S."/>
            <person name="Beeson K."/>
            <person name="Sutton G."/>
            <person name="Rogers Y.-H."/>
            <person name="Friedman R."/>
            <person name="Frazier M."/>
            <person name="Venter J.C."/>
        </authorList>
    </citation>
    <scope>NUCLEOTIDE SEQUENCE [LARGE SCALE GENOMIC DNA]</scope>
    <source>
        <strain evidence="1 2">E-37</strain>
    </source>
</reference>
<dbReference type="InterPro" id="IPR008018">
    <property type="entry name" value="Phage_tail_attach_FII"/>
</dbReference>
<comment type="caution">
    <text evidence="1">The sequence shown here is derived from an EMBL/GenBank/DDBJ whole genome shotgun (WGS) entry which is preliminary data.</text>
</comment>
<protein>
    <submittedName>
        <fullName evidence="1">Uncharacterized protein</fullName>
    </submittedName>
</protein>
<dbReference type="eggNOG" id="ENOG50333KT">
    <property type="taxonomic scope" value="Bacteria"/>
</dbReference>